<dbReference type="Pfam" id="PF11579">
    <property type="entry name" value="DUF3238"/>
    <property type="match status" value="1"/>
</dbReference>
<organism evidence="1 2">
    <name type="scientific">Metaplanococcus flavidus</name>
    <dbReference type="NCBI Taxonomy" id="569883"/>
    <lineage>
        <taxon>Bacteria</taxon>
        <taxon>Bacillati</taxon>
        <taxon>Bacillota</taxon>
        <taxon>Bacilli</taxon>
        <taxon>Bacillales</taxon>
        <taxon>Caryophanaceae</taxon>
        <taxon>Metaplanococcus</taxon>
    </lineage>
</organism>
<accession>A0ABW3LGC7</accession>
<comment type="caution">
    <text evidence="1">The sequence shown here is derived from an EMBL/GenBank/DDBJ whole genome shotgun (WGS) entry which is preliminary data.</text>
</comment>
<reference evidence="2" key="1">
    <citation type="journal article" date="2019" name="Int. J. Syst. Evol. Microbiol.">
        <title>The Global Catalogue of Microorganisms (GCM) 10K type strain sequencing project: providing services to taxonomists for standard genome sequencing and annotation.</title>
        <authorList>
            <consortium name="The Broad Institute Genomics Platform"/>
            <consortium name="The Broad Institute Genome Sequencing Center for Infectious Disease"/>
            <person name="Wu L."/>
            <person name="Ma J."/>
        </authorList>
    </citation>
    <scope>NUCLEOTIDE SEQUENCE [LARGE SCALE GENOMIC DNA]</scope>
    <source>
        <strain evidence="2">CCUG 56756</strain>
    </source>
</reference>
<gene>
    <name evidence="1" type="ORF">ACFQ1X_14955</name>
</gene>
<dbReference type="InterPro" id="IPR021631">
    <property type="entry name" value="DUF3238"/>
</dbReference>
<dbReference type="RefSeq" id="WP_379083255.1">
    <property type="nucleotide sequence ID" value="NZ_JBHTKI010000023.1"/>
</dbReference>
<keyword evidence="2" id="KW-1185">Reference proteome</keyword>
<dbReference type="EMBL" id="JBHTKI010000023">
    <property type="protein sequence ID" value="MFD1032736.1"/>
    <property type="molecule type" value="Genomic_DNA"/>
</dbReference>
<name>A0ABW3LGC7_9BACL</name>
<protein>
    <submittedName>
        <fullName evidence="1">DUF3238 domain-containing protein</fullName>
    </submittedName>
</protein>
<dbReference type="Proteomes" id="UP001597109">
    <property type="component" value="Unassembled WGS sequence"/>
</dbReference>
<sequence length="411" mass="47274">MKKKSDSERLILPMRMELELLEQTETTIFFIWSNTGGTYRVERDGKLIYNGTDNSIKDENLTPGELYIYTVERLDLEDNVIERLKLQTGTENYQDDFINRLQQITVSTIISESKTAIAWGSIDGILSFDIYRDGELLGTTEKNQFTDKTAEKDKAYTYWIQGKRPLEKSEETMKNGKSVLATFFGMANVKSTQVKASNEEFWIIKRVASRKALLRELPTEKARIGQPEWQLRYLTFLSEEFLPNPSPLSLNRFFKGDNRSFDPEAKEYRTRVDLNIRFQEEGASVDCSKDVGTTIAYDWRKKFRKADVASSDGIELKEVKEDNHKVAIDLKHSVSNPLVSSPNIDYQIAANFYRVGIYDIIGIHDQAPNHEVYLKSGSDAEWGQIHEAEDKGLSWMAGPIACQYWRISNFE</sequence>
<evidence type="ECO:0000313" key="1">
    <source>
        <dbReference type="EMBL" id="MFD1032736.1"/>
    </source>
</evidence>
<proteinExistence type="predicted"/>
<evidence type="ECO:0000313" key="2">
    <source>
        <dbReference type="Proteomes" id="UP001597109"/>
    </source>
</evidence>